<dbReference type="KEGG" id="ssm:Spirs_0721"/>
<dbReference type="InterPro" id="IPR000515">
    <property type="entry name" value="MetI-like"/>
</dbReference>
<evidence type="ECO:0000313" key="10">
    <source>
        <dbReference type="Proteomes" id="UP000002318"/>
    </source>
</evidence>
<dbReference type="Proteomes" id="UP000002318">
    <property type="component" value="Chromosome"/>
</dbReference>
<feature type="transmembrane region" description="Helical" evidence="7">
    <location>
        <begin position="120"/>
        <end position="141"/>
    </location>
</feature>
<dbReference type="PROSITE" id="PS50928">
    <property type="entry name" value="ABC_TM1"/>
    <property type="match status" value="1"/>
</dbReference>
<name>E1RBX6_SEDSS</name>
<dbReference type="Gene3D" id="1.10.3720.10">
    <property type="entry name" value="MetI-like"/>
    <property type="match status" value="1"/>
</dbReference>
<organism evidence="9 10">
    <name type="scientific">Sediminispirochaeta smaragdinae (strain DSM 11293 / JCM 15392 / SEBR 4228)</name>
    <name type="common">Spirochaeta smaragdinae</name>
    <dbReference type="NCBI Taxonomy" id="573413"/>
    <lineage>
        <taxon>Bacteria</taxon>
        <taxon>Pseudomonadati</taxon>
        <taxon>Spirochaetota</taxon>
        <taxon>Spirochaetia</taxon>
        <taxon>Spirochaetales</taxon>
        <taxon>Spirochaetaceae</taxon>
        <taxon>Sediminispirochaeta</taxon>
    </lineage>
</organism>
<reference evidence="9 10" key="1">
    <citation type="journal article" date="2010" name="Stand. Genomic Sci.">
        <title>Complete genome sequence of Spirochaeta smaragdinae type strain (SEBR 4228).</title>
        <authorList>
            <person name="Mavromatis K."/>
            <person name="Yasawong M."/>
            <person name="Chertkov O."/>
            <person name="Lapidus A."/>
            <person name="Lucas S."/>
            <person name="Nolan M."/>
            <person name="Del Rio T.G."/>
            <person name="Tice H."/>
            <person name="Cheng J.F."/>
            <person name="Pitluck S."/>
            <person name="Liolios K."/>
            <person name="Ivanova N."/>
            <person name="Tapia R."/>
            <person name="Han C."/>
            <person name="Bruce D."/>
            <person name="Goodwin L."/>
            <person name="Pati A."/>
            <person name="Chen A."/>
            <person name="Palaniappan K."/>
            <person name="Land M."/>
            <person name="Hauser L."/>
            <person name="Chang Y.J."/>
            <person name="Jeffries C.D."/>
            <person name="Detter J.C."/>
            <person name="Rohde M."/>
            <person name="Brambilla E."/>
            <person name="Spring S."/>
            <person name="Goker M."/>
            <person name="Sikorski J."/>
            <person name="Woyke T."/>
            <person name="Bristow J."/>
            <person name="Eisen J.A."/>
            <person name="Markowitz V."/>
            <person name="Hugenholtz P."/>
            <person name="Klenk H.P."/>
            <person name="Kyrpides N.C."/>
        </authorList>
    </citation>
    <scope>NUCLEOTIDE SEQUENCE [LARGE SCALE GENOMIC DNA]</scope>
    <source>
        <strain evidence="10">DSM 11293 / JCM 15392 / SEBR 4228</strain>
    </source>
</reference>
<dbReference type="AlphaFoldDB" id="E1RBX6"/>
<keyword evidence="6 7" id="KW-0472">Membrane</keyword>
<keyword evidence="2 7" id="KW-0813">Transport</keyword>
<dbReference type="GO" id="GO:0005886">
    <property type="term" value="C:plasma membrane"/>
    <property type="evidence" value="ECO:0007669"/>
    <property type="project" value="UniProtKB-SubCell"/>
</dbReference>
<sequence length="290" mass="32191">MSDIHAVSSGSKKQPRVSARVLRWIAAALGLCLALLWSMPLIWALIASLRPAAEPFARGQIWFGSALSLGNYLRAFSLAPFALYFRNTLILVVMVLAVQLVTSSLAAFAFSFYRFRGERILFTLILTQMMIPTVALLVPNFQTIRVLGLYDHIAAMAVPFWGSAFGVFLLRQSFLGIPRDYGDAALVDGCSWSRILWHIYLPMASPSVIAFSISSINWHWNSLLWPLIITRSDASRPLTVGLARFTQLGEIGAQWGLMSAATLIVALPLVVLFLIFQKRFMEGYMSSGLK</sequence>
<evidence type="ECO:0000313" key="9">
    <source>
        <dbReference type="EMBL" id="ADK79856.1"/>
    </source>
</evidence>
<evidence type="ECO:0000256" key="7">
    <source>
        <dbReference type="RuleBase" id="RU363032"/>
    </source>
</evidence>
<dbReference type="RefSeq" id="WP_013253320.1">
    <property type="nucleotide sequence ID" value="NC_014364.1"/>
</dbReference>
<dbReference type="CDD" id="cd06261">
    <property type="entry name" value="TM_PBP2"/>
    <property type="match status" value="1"/>
</dbReference>
<proteinExistence type="inferred from homology"/>
<evidence type="ECO:0000259" key="8">
    <source>
        <dbReference type="PROSITE" id="PS50928"/>
    </source>
</evidence>
<dbReference type="PANTHER" id="PTHR43744">
    <property type="entry name" value="ABC TRANSPORTER PERMEASE PROTEIN MG189-RELATED-RELATED"/>
    <property type="match status" value="1"/>
</dbReference>
<comment type="subcellular location">
    <subcellularLocation>
        <location evidence="1 7">Cell membrane</location>
        <topology evidence="1 7">Multi-pass membrane protein</topology>
    </subcellularLocation>
</comment>
<evidence type="ECO:0000256" key="6">
    <source>
        <dbReference type="ARBA" id="ARBA00023136"/>
    </source>
</evidence>
<dbReference type="OrthoDB" id="9771544at2"/>
<comment type="similarity">
    <text evidence="7">Belongs to the binding-protein-dependent transport system permease family.</text>
</comment>
<feature type="transmembrane region" description="Helical" evidence="7">
    <location>
        <begin position="199"/>
        <end position="220"/>
    </location>
</feature>
<feature type="transmembrane region" description="Helical" evidence="7">
    <location>
        <begin position="153"/>
        <end position="170"/>
    </location>
</feature>
<feature type="domain" description="ABC transmembrane type-1" evidence="8">
    <location>
        <begin position="85"/>
        <end position="276"/>
    </location>
</feature>
<dbReference type="SUPFAM" id="SSF161098">
    <property type="entry name" value="MetI-like"/>
    <property type="match status" value="1"/>
</dbReference>
<accession>E1RBX6</accession>
<evidence type="ECO:0000256" key="3">
    <source>
        <dbReference type="ARBA" id="ARBA00022475"/>
    </source>
</evidence>
<dbReference type="eggNOG" id="COG0395">
    <property type="taxonomic scope" value="Bacteria"/>
</dbReference>
<evidence type="ECO:0000256" key="1">
    <source>
        <dbReference type="ARBA" id="ARBA00004651"/>
    </source>
</evidence>
<dbReference type="STRING" id="573413.Spirs_0721"/>
<protein>
    <submittedName>
        <fullName evidence="9">Binding-protein-dependent transport systems inner membrane component</fullName>
    </submittedName>
</protein>
<dbReference type="InterPro" id="IPR035906">
    <property type="entry name" value="MetI-like_sf"/>
</dbReference>
<dbReference type="Pfam" id="PF00528">
    <property type="entry name" value="BPD_transp_1"/>
    <property type="match status" value="1"/>
</dbReference>
<feature type="transmembrane region" description="Helical" evidence="7">
    <location>
        <begin position="89"/>
        <end position="113"/>
    </location>
</feature>
<feature type="transmembrane region" description="Helical" evidence="7">
    <location>
        <begin position="255"/>
        <end position="276"/>
    </location>
</feature>
<dbReference type="HOGENOM" id="CLU_016047_1_1_12"/>
<keyword evidence="5 7" id="KW-1133">Transmembrane helix</keyword>
<dbReference type="EMBL" id="CP002116">
    <property type="protein sequence ID" value="ADK79856.1"/>
    <property type="molecule type" value="Genomic_DNA"/>
</dbReference>
<keyword evidence="4 7" id="KW-0812">Transmembrane</keyword>
<keyword evidence="10" id="KW-1185">Reference proteome</keyword>
<feature type="transmembrane region" description="Helical" evidence="7">
    <location>
        <begin position="24"/>
        <end position="49"/>
    </location>
</feature>
<evidence type="ECO:0000256" key="5">
    <source>
        <dbReference type="ARBA" id="ARBA00022989"/>
    </source>
</evidence>
<gene>
    <name evidence="9" type="ordered locus">Spirs_0721</name>
</gene>
<keyword evidence="3" id="KW-1003">Cell membrane</keyword>
<evidence type="ECO:0000256" key="4">
    <source>
        <dbReference type="ARBA" id="ARBA00022692"/>
    </source>
</evidence>
<dbReference type="GO" id="GO:0055085">
    <property type="term" value="P:transmembrane transport"/>
    <property type="evidence" value="ECO:0007669"/>
    <property type="project" value="InterPro"/>
</dbReference>
<dbReference type="PANTHER" id="PTHR43744:SF3">
    <property type="entry name" value="LACTOSE TRANSPORT SYSTEM PERMEASE PROTEIN LACG"/>
    <property type="match status" value="1"/>
</dbReference>
<evidence type="ECO:0000256" key="2">
    <source>
        <dbReference type="ARBA" id="ARBA00022448"/>
    </source>
</evidence>